<evidence type="ECO:0000256" key="5">
    <source>
        <dbReference type="SAM" id="MobiDB-lite"/>
    </source>
</evidence>
<keyword evidence="8" id="KW-1185">Reference proteome</keyword>
<evidence type="ECO:0000256" key="2">
    <source>
        <dbReference type="ARBA" id="ARBA00022771"/>
    </source>
</evidence>
<dbReference type="InterPro" id="IPR002893">
    <property type="entry name" value="Znf_MYND"/>
</dbReference>
<dbReference type="SUPFAM" id="SSF144232">
    <property type="entry name" value="HIT/MYND zinc finger-like"/>
    <property type="match status" value="1"/>
</dbReference>
<dbReference type="Proteomes" id="UP001172155">
    <property type="component" value="Unassembled WGS sequence"/>
</dbReference>
<comment type="caution">
    <text evidence="7">The sequence shown here is derived from an EMBL/GenBank/DDBJ whole genome shotgun (WGS) entry which is preliminary data.</text>
</comment>
<gene>
    <name evidence="7" type="ORF">B0T18DRAFT_443005</name>
</gene>
<sequence>MPTPDFTNTALFPTYDALPETTTPAPDNEQDEDWFLLAQVKDDMTIAKPTLVLLDRTSDPFALIFDGLDPGALDFKALGLRKGCTAVVPRARRTPPREEGKRGFVSVPRGAAATVRAIPAGLERVLAVGERLRAGVGEGCEGCGKVEGALSRCEGCRGVRYCGKECQVKGWGEGGHKGECKVIKAIRGIWGEE</sequence>
<keyword evidence="1" id="KW-0479">Metal-binding</keyword>
<organism evidence="7 8">
    <name type="scientific">Schizothecium vesticola</name>
    <dbReference type="NCBI Taxonomy" id="314040"/>
    <lineage>
        <taxon>Eukaryota</taxon>
        <taxon>Fungi</taxon>
        <taxon>Dikarya</taxon>
        <taxon>Ascomycota</taxon>
        <taxon>Pezizomycotina</taxon>
        <taxon>Sordariomycetes</taxon>
        <taxon>Sordariomycetidae</taxon>
        <taxon>Sordariales</taxon>
        <taxon>Schizotheciaceae</taxon>
        <taxon>Schizothecium</taxon>
    </lineage>
</organism>
<evidence type="ECO:0000259" key="6">
    <source>
        <dbReference type="PROSITE" id="PS50865"/>
    </source>
</evidence>
<dbReference type="EMBL" id="JAUKUD010000001">
    <property type="protein sequence ID" value="KAK0754691.1"/>
    <property type="molecule type" value="Genomic_DNA"/>
</dbReference>
<protein>
    <recommendedName>
        <fullName evidence="6">MYND-type domain-containing protein</fullName>
    </recommendedName>
</protein>
<feature type="region of interest" description="Disordered" evidence="5">
    <location>
        <begin position="1"/>
        <end position="30"/>
    </location>
</feature>
<evidence type="ECO:0000313" key="7">
    <source>
        <dbReference type="EMBL" id="KAK0754691.1"/>
    </source>
</evidence>
<evidence type="ECO:0000256" key="3">
    <source>
        <dbReference type="ARBA" id="ARBA00022833"/>
    </source>
</evidence>
<feature type="domain" description="MYND-type" evidence="6">
    <location>
        <begin position="140"/>
        <end position="180"/>
    </location>
</feature>
<accession>A0AA40FBJ8</accession>
<proteinExistence type="predicted"/>
<dbReference type="GO" id="GO:0008270">
    <property type="term" value="F:zinc ion binding"/>
    <property type="evidence" value="ECO:0007669"/>
    <property type="project" value="UniProtKB-KW"/>
</dbReference>
<keyword evidence="3" id="KW-0862">Zinc</keyword>
<evidence type="ECO:0000256" key="1">
    <source>
        <dbReference type="ARBA" id="ARBA00022723"/>
    </source>
</evidence>
<feature type="compositionally biased region" description="Polar residues" evidence="5">
    <location>
        <begin position="1"/>
        <end position="11"/>
    </location>
</feature>
<reference evidence="7" key="1">
    <citation type="submission" date="2023-06" db="EMBL/GenBank/DDBJ databases">
        <title>Genome-scale phylogeny and comparative genomics of the fungal order Sordariales.</title>
        <authorList>
            <consortium name="Lawrence Berkeley National Laboratory"/>
            <person name="Hensen N."/>
            <person name="Bonometti L."/>
            <person name="Westerberg I."/>
            <person name="Brannstrom I.O."/>
            <person name="Guillou S."/>
            <person name="Cros-Aarteil S."/>
            <person name="Calhoun S."/>
            <person name="Haridas S."/>
            <person name="Kuo A."/>
            <person name="Mondo S."/>
            <person name="Pangilinan J."/>
            <person name="Riley R."/>
            <person name="LaButti K."/>
            <person name="Andreopoulos B."/>
            <person name="Lipzen A."/>
            <person name="Chen C."/>
            <person name="Yanf M."/>
            <person name="Daum C."/>
            <person name="Ng V."/>
            <person name="Clum A."/>
            <person name="Steindorff A."/>
            <person name="Ohm R."/>
            <person name="Martin F."/>
            <person name="Silar P."/>
            <person name="Natvig D."/>
            <person name="Lalanne C."/>
            <person name="Gautier V."/>
            <person name="Ament-velasquez S.L."/>
            <person name="Kruys A."/>
            <person name="Hutchinson M.I."/>
            <person name="Powell A.J."/>
            <person name="Barry K."/>
            <person name="Miller A.N."/>
            <person name="Grigoriev I.V."/>
            <person name="Debuchy R."/>
            <person name="Gladieux P."/>
            <person name="Thoren M.H."/>
            <person name="Johannesson H."/>
        </authorList>
    </citation>
    <scope>NUCLEOTIDE SEQUENCE</scope>
    <source>
        <strain evidence="7">SMH3187-1</strain>
    </source>
</reference>
<dbReference type="AlphaFoldDB" id="A0AA40FBJ8"/>
<evidence type="ECO:0000313" key="8">
    <source>
        <dbReference type="Proteomes" id="UP001172155"/>
    </source>
</evidence>
<dbReference type="Pfam" id="PF01753">
    <property type="entry name" value="zf-MYND"/>
    <property type="match status" value="1"/>
</dbReference>
<dbReference type="PROSITE" id="PS01360">
    <property type="entry name" value="ZF_MYND_1"/>
    <property type="match status" value="1"/>
</dbReference>
<dbReference type="PROSITE" id="PS50865">
    <property type="entry name" value="ZF_MYND_2"/>
    <property type="match status" value="1"/>
</dbReference>
<dbReference type="Gene3D" id="6.10.140.2220">
    <property type="match status" value="1"/>
</dbReference>
<keyword evidence="2 4" id="KW-0863">Zinc-finger</keyword>
<name>A0AA40FBJ8_9PEZI</name>
<evidence type="ECO:0000256" key="4">
    <source>
        <dbReference type="PROSITE-ProRule" id="PRU00134"/>
    </source>
</evidence>